<keyword evidence="2" id="KW-1185">Reference proteome</keyword>
<gene>
    <name evidence="1" type="ORF">CLUMA_CG007054</name>
</gene>
<proteinExistence type="predicted"/>
<dbReference type="EMBL" id="CVRI01000037">
    <property type="protein sequence ID" value="CRK93521.1"/>
    <property type="molecule type" value="Genomic_DNA"/>
</dbReference>
<dbReference type="Proteomes" id="UP000183832">
    <property type="component" value="Unassembled WGS sequence"/>
</dbReference>
<sequence length="84" mass="9880">MEPKRISLYCSFIAIKIKEIQLFACCSQINASCSKTRKKRFLKAFMTTNRTDGEVCYAKLRKFRRLSKTSQHHIQCNEIKSEDK</sequence>
<organism evidence="1 2">
    <name type="scientific">Clunio marinus</name>
    <dbReference type="NCBI Taxonomy" id="568069"/>
    <lineage>
        <taxon>Eukaryota</taxon>
        <taxon>Metazoa</taxon>
        <taxon>Ecdysozoa</taxon>
        <taxon>Arthropoda</taxon>
        <taxon>Hexapoda</taxon>
        <taxon>Insecta</taxon>
        <taxon>Pterygota</taxon>
        <taxon>Neoptera</taxon>
        <taxon>Endopterygota</taxon>
        <taxon>Diptera</taxon>
        <taxon>Nematocera</taxon>
        <taxon>Chironomoidea</taxon>
        <taxon>Chironomidae</taxon>
        <taxon>Clunio</taxon>
    </lineage>
</organism>
<reference evidence="1 2" key="1">
    <citation type="submission" date="2015-04" db="EMBL/GenBank/DDBJ databases">
        <authorList>
            <person name="Syromyatnikov M.Y."/>
            <person name="Popov V.N."/>
        </authorList>
    </citation>
    <scope>NUCLEOTIDE SEQUENCE [LARGE SCALE GENOMIC DNA]</scope>
</reference>
<protein>
    <submittedName>
        <fullName evidence="1">CLUMA_CG007054, isoform A</fullName>
    </submittedName>
</protein>
<evidence type="ECO:0000313" key="2">
    <source>
        <dbReference type="Proteomes" id="UP000183832"/>
    </source>
</evidence>
<accession>A0A1J1I566</accession>
<evidence type="ECO:0000313" key="1">
    <source>
        <dbReference type="EMBL" id="CRK93521.1"/>
    </source>
</evidence>
<dbReference type="AlphaFoldDB" id="A0A1J1I566"/>
<name>A0A1J1I566_9DIPT</name>